<dbReference type="OrthoDB" id="5862184at2759"/>
<protein>
    <submittedName>
        <fullName evidence="2">Uncharacterized protein</fullName>
    </submittedName>
</protein>
<name>A0A3P7QWA0_CYLGO</name>
<reference evidence="2 3" key="1">
    <citation type="submission" date="2018-11" db="EMBL/GenBank/DDBJ databases">
        <authorList>
            <consortium name="Pathogen Informatics"/>
        </authorList>
    </citation>
    <scope>NUCLEOTIDE SEQUENCE [LARGE SCALE GENOMIC DNA]</scope>
</reference>
<gene>
    <name evidence="2" type="ORF">CGOC_LOCUS13133</name>
</gene>
<organism evidence="2 3">
    <name type="scientific">Cylicostephanus goldi</name>
    <name type="common">Nematode worm</name>
    <dbReference type="NCBI Taxonomy" id="71465"/>
    <lineage>
        <taxon>Eukaryota</taxon>
        <taxon>Metazoa</taxon>
        <taxon>Ecdysozoa</taxon>
        <taxon>Nematoda</taxon>
        <taxon>Chromadorea</taxon>
        <taxon>Rhabditida</taxon>
        <taxon>Rhabditina</taxon>
        <taxon>Rhabditomorpha</taxon>
        <taxon>Strongyloidea</taxon>
        <taxon>Strongylidae</taxon>
        <taxon>Cylicostephanus</taxon>
    </lineage>
</organism>
<dbReference type="Proteomes" id="UP000271889">
    <property type="component" value="Unassembled WGS sequence"/>
</dbReference>
<feature type="region of interest" description="Disordered" evidence="1">
    <location>
        <begin position="101"/>
        <end position="139"/>
    </location>
</feature>
<proteinExistence type="predicted"/>
<feature type="region of interest" description="Disordered" evidence="1">
    <location>
        <begin position="1"/>
        <end position="20"/>
    </location>
</feature>
<accession>A0A3P7QWA0</accession>
<evidence type="ECO:0000313" key="2">
    <source>
        <dbReference type="EMBL" id="VDN36162.1"/>
    </source>
</evidence>
<evidence type="ECO:0000313" key="3">
    <source>
        <dbReference type="Proteomes" id="UP000271889"/>
    </source>
</evidence>
<evidence type="ECO:0000256" key="1">
    <source>
        <dbReference type="SAM" id="MobiDB-lite"/>
    </source>
</evidence>
<dbReference type="AlphaFoldDB" id="A0A3P7QWA0"/>
<sequence>MIVPQEPTEYAPGVRSVGHDLDMLAGPPDYSYDAAPVHRRAISDNIGAQSSTRKNELRRTQEMEEIDQAGMYEDVAMRSSRSIGRASSVVSNRCQSQVFLPDIGLGDPSKSAPSLDRNLSSSDPSVNDEKPLSKFIHTI</sequence>
<keyword evidence="3" id="KW-1185">Reference proteome</keyword>
<dbReference type="EMBL" id="UYRV01128561">
    <property type="protein sequence ID" value="VDN36162.1"/>
    <property type="molecule type" value="Genomic_DNA"/>
</dbReference>